<name>A0A6A6BBZ2_9PEZI</name>
<reference evidence="1" key="1">
    <citation type="journal article" date="2020" name="Stud. Mycol.">
        <title>101 Dothideomycetes genomes: a test case for predicting lifestyles and emergence of pathogens.</title>
        <authorList>
            <person name="Haridas S."/>
            <person name="Albert R."/>
            <person name="Binder M."/>
            <person name="Bloem J."/>
            <person name="Labutti K."/>
            <person name="Salamov A."/>
            <person name="Andreopoulos B."/>
            <person name="Baker S."/>
            <person name="Barry K."/>
            <person name="Bills G."/>
            <person name="Bluhm B."/>
            <person name="Cannon C."/>
            <person name="Castanera R."/>
            <person name="Culley D."/>
            <person name="Daum C."/>
            <person name="Ezra D."/>
            <person name="Gonzalez J."/>
            <person name="Henrissat B."/>
            <person name="Kuo A."/>
            <person name="Liang C."/>
            <person name="Lipzen A."/>
            <person name="Lutzoni F."/>
            <person name="Magnuson J."/>
            <person name="Mondo S."/>
            <person name="Nolan M."/>
            <person name="Ohm R."/>
            <person name="Pangilinan J."/>
            <person name="Park H.-J."/>
            <person name="Ramirez L."/>
            <person name="Alfaro M."/>
            <person name="Sun H."/>
            <person name="Tritt A."/>
            <person name="Yoshinaga Y."/>
            <person name="Zwiers L.-H."/>
            <person name="Turgeon B."/>
            <person name="Goodwin S."/>
            <person name="Spatafora J."/>
            <person name="Crous P."/>
            <person name="Grigoriev I."/>
        </authorList>
    </citation>
    <scope>NUCLEOTIDE SEQUENCE</scope>
    <source>
        <strain evidence="1">CBS 121167</strain>
    </source>
</reference>
<accession>A0A6A6BBZ2</accession>
<organism evidence="1 2">
    <name type="scientific">Aplosporella prunicola CBS 121167</name>
    <dbReference type="NCBI Taxonomy" id="1176127"/>
    <lineage>
        <taxon>Eukaryota</taxon>
        <taxon>Fungi</taxon>
        <taxon>Dikarya</taxon>
        <taxon>Ascomycota</taxon>
        <taxon>Pezizomycotina</taxon>
        <taxon>Dothideomycetes</taxon>
        <taxon>Dothideomycetes incertae sedis</taxon>
        <taxon>Botryosphaeriales</taxon>
        <taxon>Aplosporellaceae</taxon>
        <taxon>Aplosporella</taxon>
    </lineage>
</organism>
<dbReference type="GeneID" id="54304274"/>
<protein>
    <recommendedName>
        <fullName evidence="3">BTB domain-containing protein</fullName>
    </recommendedName>
</protein>
<dbReference type="OrthoDB" id="1022638at2759"/>
<sequence length="309" mass="36310">MASLRSELPPHPLYHSWPYANHHGDLPILDCPMWDEIQRSPIDLGMPLWEVATVMITVLDPRTRERRLMVVHSSLLQRTSTYFQLRLKDSKYVIEEDHEVTGDYINWLYTGKTPFSKETDDASLNRFFRHCYRVCFFCNKYAIPRFKDAIMNTLVDLVYVHWHIPLLTDVIFVYNNTHKGDVLRSFMCDALIETNANFEGLCDVDNHRELVKGCPDFLYDLTVRYAPKLYRLQNGQIPSNCGEEWLKAVWRVRDKCLYHCHQKPMDNAIHRMPMSWRPPNSTSLIMEDEVGHTIQSPTTPINRRNSSFS</sequence>
<evidence type="ECO:0000313" key="2">
    <source>
        <dbReference type="Proteomes" id="UP000799438"/>
    </source>
</evidence>
<dbReference type="Proteomes" id="UP000799438">
    <property type="component" value="Unassembled WGS sequence"/>
</dbReference>
<dbReference type="AlphaFoldDB" id="A0A6A6BBZ2"/>
<dbReference type="RefSeq" id="XP_033396477.1">
    <property type="nucleotide sequence ID" value="XM_033546767.1"/>
</dbReference>
<evidence type="ECO:0000313" key="1">
    <source>
        <dbReference type="EMBL" id="KAF2140764.1"/>
    </source>
</evidence>
<dbReference type="EMBL" id="ML995489">
    <property type="protein sequence ID" value="KAF2140764.1"/>
    <property type="molecule type" value="Genomic_DNA"/>
</dbReference>
<gene>
    <name evidence="1" type="ORF">K452DRAFT_50932</name>
</gene>
<evidence type="ECO:0008006" key="3">
    <source>
        <dbReference type="Google" id="ProtNLM"/>
    </source>
</evidence>
<proteinExistence type="predicted"/>
<keyword evidence="2" id="KW-1185">Reference proteome</keyword>